<keyword evidence="2" id="KW-1185">Reference proteome</keyword>
<organism evidence="1 2">
    <name type="scientific">Nocardioides potassii</name>
    <dbReference type="NCBI Taxonomy" id="2911371"/>
    <lineage>
        <taxon>Bacteria</taxon>
        <taxon>Bacillati</taxon>
        <taxon>Actinomycetota</taxon>
        <taxon>Actinomycetes</taxon>
        <taxon>Propionibacteriales</taxon>
        <taxon>Nocardioidaceae</taxon>
        <taxon>Nocardioides</taxon>
    </lineage>
</organism>
<dbReference type="EMBL" id="JAKJHZ010000006">
    <property type="protein sequence ID" value="MCF6377895.1"/>
    <property type="molecule type" value="Genomic_DNA"/>
</dbReference>
<protein>
    <submittedName>
        <fullName evidence="1">Uncharacterized protein</fullName>
    </submittedName>
</protein>
<evidence type="ECO:0000313" key="2">
    <source>
        <dbReference type="Proteomes" id="UP001201161"/>
    </source>
</evidence>
<reference evidence="1 2" key="1">
    <citation type="submission" date="2022-01" db="EMBL/GenBank/DDBJ databases">
        <title>Nocardioides sp. nov., an actinomycete isolated from mining soil.</title>
        <authorList>
            <person name="Liu L."/>
        </authorList>
    </citation>
    <scope>NUCLEOTIDE SEQUENCE [LARGE SCALE GENOMIC DNA]</scope>
    <source>
        <strain evidence="1 2">KLBMP 9356</strain>
    </source>
</reference>
<accession>A0ABS9H9J7</accession>
<proteinExistence type="predicted"/>
<dbReference type="RefSeq" id="WP_236401650.1">
    <property type="nucleotide sequence ID" value="NZ_JAKJHZ010000006.1"/>
</dbReference>
<name>A0ABS9H9J7_9ACTN</name>
<evidence type="ECO:0000313" key="1">
    <source>
        <dbReference type="EMBL" id="MCF6377895.1"/>
    </source>
</evidence>
<sequence length="57" mass="6307">MHTADELSARQLLDRATDLVDHAGTSRLTNRQAEAMADAIEHGVELYADPLLEYVPD</sequence>
<dbReference type="Proteomes" id="UP001201161">
    <property type="component" value="Unassembled WGS sequence"/>
</dbReference>
<gene>
    <name evidence="1" type="ORF">L2K70_09780</name>
</gene>
<comment type="caution">
    <text evidence="1">The sequence shown here is derived from an EMBL/GenBank/DDBJ whole genome shotgun (WGS) entry which is preliminary data.</text>
</comment>